<evidence type="ECO:0000256" key="8">
    <source>
        <dbReference type="ARBA" id="ARBA00023136"/>
    </source>
</evidence>
<evidence type="ECO:0000256" key="4">
    <source>
        <dbReference type="ARBA" id="ARBA00022692"/>
    </source>
</evidence>
<dbReference type="Pfam" id="PF02530">
    <property type="entry name" value="Porin_2"/>
    <property type="match status" value="1"/>
</dbReference>
<evidence type="ECO:0000313" key="12">
    <source>
        <dbReference type="Proteomes" id="UP001073227"/>
    </source>
</evidence>
<organism evidence="11 12">
    <name type="scientific">Hoeflea algicola</name>
    <dbReference type="NCBI Taxonomy" id="2983763"/>
    <lineage>
        <taxon>Bacteria</taxon>
        <taxon>Pseudomonadati</taxon>
        <taxon>Pseudomonadota</taxon>
        <taxon>Alphaproteobacteria</taxon>
        <taxon>Hyphomicrobiales</taxon>
        <taxon>Rhizobiaceae</taxon>
        <taxon>Hoeflea</taxon>
    </lineage>
</organism>
<evidence type="ECO:0000256" key="9">
    <source>
        <dbReference type="ARBA" id="ARBA00023237"/>
    </source>
</evidence>
<gene>
    <name evidence="11" type="ORF">OEG84_07925</name>
</gene>
<keyword evidence="3 10" id="KW-1134">Transmembrane beta strand</keyword>
<comment type="domain">
    <text evidence="10">Consists of 16-stranded beta-barrel sheets, with large surface-exposed loops, that form a transmembrane pore at the center of each barrel. The pore is partially ocluded by a peptide loop that folds into the pore lumen.</text>
</comment>
<comment type="function">
    <text evidence="10">Forms passive diffusion pores that allow small molecular weight hydrophilic materials across the outer membrane.</text>
</comment>
<protein>
    <recommendedName>
        <fullName evidence="10">Porin</fullName>
    </recommendedName>
</protein>
<accession>A0ABT3Z7E3</accession>
<dbReference type="RefSeq" id="WP_267653241.1">
    <property type="nucleotide sequence ID" value="NZ_JAOVZR010000001.1"/>
</dbReference>
<reference evidence="11" key="1">
    <citation type="submission" date="2022-10" db="EMBL/GenBank/DDBJ databases">
        <title>Hoeflea sp. G2-23, isolated from marine algae.</title>
        <authorList>
            <person name="Kristyanto S."/>
            <person name="Kim J.M."/>
            <person name="Jeon C.O."/>
        </authorList>
    </citation>
    <scope>NUCLEOTIDE SEQUENCE</scope>
    <source>
        <strain evidence="11">G2-23</strain>
    </source>
</reference>
<keyword evidence="7 10" id="KW-0626">Porin</keyword>
<feature type="signal peptide" evidence="10">
    <location>
        <begin position="1"/>
        <end position="22"/>
    </location>
</feature>
<evidence type="ECO:0000256" key="10">
    <source>
        <dbReference type="RuleBase" id="RU364005"/>
    </source>
</evidence>
<dbReference type="Proteomes" id="UP001073227">
    <property type="component" value="Unassembled WGS sequence"/>
</dbReference>
<sequence length="394" mass="42258">MKIKSLLLGSAAALVAVSGVQAADAIVAAEPEPVEYVRVCDAFGSGYFYIPGTETCLRIHGYIRYDIGGGDLFDRTSATGDETYNQRTRFSFRTSTASETELGTLRTYTETRFQWDTNSNYNTAAPAGAADGYDTSSEFSVNFAWIELGGLRVGKSESAFITFTGYAGNVANDDFLFSAGPYDTNLLSYTYNSGAFSAILSLEQGVNSYGAAGTKYDANAFNGASGARGQGWGIDDYMPHVVAGVGYDAGMINLRGIFAWDSRDDFAGEIRGGWAAKLRADVTINDQASVFAMLLYGENSSGYTTWANGTDDDETFAVIAGGSYQLTEKASLNVQGNWRESNTAGEDDAWSLVGNVIYEVVPGLTVAPEIAWEDNGDVNDDGDFGGFLRVQRSF</sequence>
<evidence type="ECO:0000256" key="1">
    <source>
        <dbReference type="ARBA" id="ARBA00009521"/>
    </source>
</evidence>
<keyword evidence="12" id="KW-1185">Reference proteome</keyword>
<keyword evidence="6 10" id="KW-0406">Ion transport</keyword>
<evidence type="ECO:0000256" key="5">
    <source>
        <dbReference type="ARBA" id="ARBA00022729"/>
    </source>
</evidence>
<evidence type="ECO:0000256" key="7">
    <source>
        <dbReference type="ARBA" id="ARBA00023114"/>
    </source>
</evidence>
<name>A0ABT3Z7E3_9HYPH</name>
<feature type="chain" id="PRO_5045013846" description="Porin" evidence="10">
    <location>
        <begin position="23"/>
        <end position="394"/>
    </location>
</feature>
<dbReference type="InterPro" id="IPR003684">
    <property type="entry name" value="Porin_alphabac"/>
</dbReference>
<comment type="subcellular location">
    <subcellularLocation>
        <location evidence="10">Cell outer membrane</location>
        <topology evidence="10">Multi-pass membrane protein</topology>
    </subcellularLocation>
</comment>
<evidence type="ECO:0000256" key="2">
    <source>
        <dbReference type="ARBA" id="ARBA00022448"/>
    </source>
</evidence>
<evidence type="ECO:0000256" key="6">
    <source>
        <dbReference type="ARBA" id="ARBA00023065"/>
    </source>
</evidence>
<keyword evidence="2 10" id="KW-0813">Transport</keyword>
<evidence type="ECO:0000256" key="3">
    <source>
        <dbReference type="ARBA" id="ARBA00022452"/>
    </source>
</evidence>
<proteinExistence type="inferred from homology"/>
<comment type="caution">
    <text evidence="11">The sequence shown here is derived from an EMBL/GenBank/DDBJ whole genome shotgun (WGS) entry which is preliminary data.</text>
</comment>
<keyword evidence="9 10" id="KW-0998">Cell outer membrane</keyword>
<evidence type="ECO:0000313" key="11">
    <source>
        <dbReference type="EMBL" id="MCY0147644.1"/>
    </source>
</evidence>
<dbReference type="SUPFAM" id="SSF56935">
    <property type="entry name" value="Porins"/>
    <property type="match status" value="1"/>
</dbReference>
<keyword evidence="5 10" id="KW-0732">Signal</keyword>
<dbReference type="EMBL" id="JAOVZR010000001">
    <property type="protein sequence ID" value="MCY0147644.1"/>
    <property type="molecule type" value="Genomic_DNA"/>
</dbReference>
<comment type="similarity">
    <text evidence="1 10">Belongs to the alphaproteobacteria porin family.</text>
</comment>
<keyword evidence="4 10" id="KW-0812">Transmembrane</keyword>
<keyword evidence="8 10" id="KW-0472">Membrane</keyword>